<dbReference type="SUPFAM" id="SSF47203">
    <property type="entry name" value="Acyl-CoA dehydrogenase C-terminal domain-like"/>
    <property type="match status" value="1"/>
</dbReference>
<dbReference type="PANTHER" id="PTHR43884:SF20">
    <property type="entry name" value="ACYL-COA DEHYDROGENASE FADE28"/>
    <property type="match status" value="1"/>
</dbReference>
<dbReference type="Gene3D" id="2.40.110.10">
    <property type="entry name" value="Butyryl-CoA Dehydrogenase, subunit A, domain 2"/>
    <property type="match status" value="1"/>
</dbReference>
<keyword evidence="3 6" id="KW-0285">Flavoprotein</keyword>
<organism evidence="10 11">
    <name type="scientific">[Mycobacterium] nativiensis</name>
    <dbReference type="NCBI Taxonomy" id="2855503"/>
    <lineage>
        <taxon>Bacteria</taxon>
        <taxon>Bacillati</taxon>
        <taxon>Actinomycetota</taxon>
        <taxon>Actinomycetes</taxon>
        <taxon>Mycobacteriales</taxon>
        <taxon>Mycobacteriaceae</taxon>
        <taxon>Mycolicibacter</taxon>
    </lineage>
</organism>
<reference evidence="10 11" key="1">
    <citation type="submission" date="2023-12" db="EMBL/GenBank/DDBJ databases">
        <title>Description of new species of Mycobacterium terrae complex isolated from sewage at the Sao Paulo Zoological Park Foundation in Brazil.</title>
        <authorList>
            <person name="Romagnoli C.L."/>
            <person name="Conceicao E.C."/>
            <person name="Machado E."/>
            <person name="Barreto L.B.P.F."/>
            <person name="Sharma A."/>
            <person name="Silva N.M."/>
            <person name="Marques L.E."/>
            <person name="Juliana M.A."/>
            <person name="Lourenco M.C.S."/>
            <person name="Digiampietri L.A."/>
            <person name="Suffys P.N."/>
            <person name="Viana-Niero C."/>
        </authorList>
    </citation>
    <scope>NUCLEOTIDE SEQUENCE [LARGE SCALE GENOMIC DNA]</scope>
    <source>
        <strain evidence="10 11">MYC340</strain>
    </source>
</reference>
<feature type="domain" description="Acyl-CoA oxidase/dehydrogenase middle" evidence="8">
    <location>
        <begin position="122"/>
        <end position="211"/>
    </location>
</feature>
<keyword evidence="4 6" id="KW-0274">FAD</keyword>
<evidence type="ECO:0000256" key="6">
    <source>
        <dbReference type="RuleBase" id="RU362125"/>
    </source>
</evidence>
<evidence type="ECO:0000256" key="3">
    <source>
        <dbReference type="ARBA" id="ARBA00022630"/>
    </source>
</evidence>
<proteinExistence type="inferred from homology"/>
<dbReference type="Proteomes" id="UP001298593">
    <property type="component" value="Unassembled WGS sequence"/>
</dbReference>
<evidence type="ECO:0000259" key="9">
    <source>
        <dbReference type="Pfam" id="PF02771"/>
    </source>
</evidence>
<dbReference type="InterPro" id="IPR009075">
    <property type="entry name" value="AcylCo_DH/oxidase_C"/>
</dbReference>
<gene>
    <name evidence="10" type="ORF">KV113_22920</name>
</gene>
<comment type="similarity">
    <text evidence="2 6">Belongs to the acyl-CoA dehydrogenase family.</text>
</comment>
<feature type="domain" description="Acyl-CoA dehydrogenase/oxidase N-terminal" evidence="9">
    <location>
        <begin position="6"/>
        <end position="106"/>
    </location>
</feature>
<evidence type="ECO:0000259" key="8">
    <source>
        <dbReference type="Pfam" id="PF02770"/>
    </source>
</evidence>
<name>A0ABU5Y2I0_9MYCO</name>
<dbReference type="InterPro" id="IPR046373">
    <property type="entry name" value="Acyl-CoA_Oxase/DH_mid-dom_sf"/>
</dbReference>
<dbReference type="Pfam" id="PF02771">
    <property type="entry name" value="Acyl-CoA_dh_N"/>
    <property type="match status" value="1"/>
</dbReference>
<dbReference type="Gene3D" id="1.20.140.10">
    <property type="entry name" value="Butyryl-CoA Dehydrogenase, subunit A, domain 3"/>
    <property type="match status" value="1"/>
</dbReference>
<dbReference type="Pfam" id="PF02770">
    <property type="entry name" value="Acyl-CoA_dh_M"/>
    <property type="match status" value="1"/>
</dbReference>
<evidence type="ECO:0000256" key="1">
    <source>
        <dbReference type="ARBA" id="ARBA00001974"/>
    </source>
</evidence>
<dbReference type="Pfam" id="PF00441">
    <property type="entry name" value="Acyl-CoA_dh_1"/>
    <property type="match status" value="1"/>
</dbReference>
<evidence type="ECO:0000256" key="5">
    <source>
        <dbReference type="ARBA" id="ARBA00023002"/>
    </source>
</evidence>
<evidence type="ECO:0000313" key="11">
    <source>
        <dbReference type="Proteomes" id="UP001298593"/>
    </source>
</evidence>
<dbReference type="InterPro" id="IPR037069">
    <property type="entry name" value="AcylCoA_DH/ox_N_sf"/>
</dbReference>
<dbReference type="EMBL" id="JAYJJU010000031">
    <property type="protein sequence ID" value="MEB3034398.1"/>
    <property type="molecule type" value="Genomic_DNA"/>
</dbReference>
<evidence type="ECO:0000259" key="7">
    <source>
        <dbReference type="Pfam" id="PF00441"/>
    </source>
</evidence>
<evidence type="ECO:0000256" key="4">
    <source>
        <dbReference type="ARBA" id="ARBA00022827"/>
    </source>
</evidence>
<dbReference type="CDD" id="cd00567">
    <property type="entry name" value="ACAD"/>
    <property type="match status" value="1"/>
</dbReference>
<keyword evidence="5 6" id="KW-0560">Oxidoreductase</keyword>
<sequence>MDFNLTDEQQMLRDGITKYLASRYDLEASRAAAKTGAGWQPDIWRALASELGVLGASLPEEVGGIGGGPVELMVITEALGHALVIEPFVDTVVVAGGLLQRCGGPAATELLEQIVAGTAVVALAATEPDSGERWQDASSLARSDGDGWVLTGSKIMVVGSPLATHLLVTARTEGTDGLSLFLVDVDSAGVEAHPYRTIDDRSAADVVFNDVRLPAAALLGEQGGAWPSVARARDEGAAAICSEAVGCMRKVLADTVEYCKQRQQFGQPIGSFQALQHRMVDMYMELEQSVAAAYLAMLNLDADEITRARAVSVAKATIGRAARMIGQQSVQLHGAMGMTEELAIGHYFKRLTAIQYEFGTTDQHVARYAELTKA</sequence>
<protein>
    <submittedName>
        <fullName evidence="10">Acyl-CoA dehydrogenase family protein</fullName>
    </submittedName>
</protein>
<dbReference type="InterPro" id="IPR006091">
    <property type="entry name" value="Acyl-CoA_Oxase/DH_mid-dom"/>
</dbReference>
<comment type="cofactor">
    <cofactor evidence="1 6">
        <name>FAD</name>
        <dbReference type="ChEBI" id="CHEBI:57692"/>
    </cofactor>
</comment>
<dbReference type="InterPro" id="IPR009100">
    <property type="entry name" value="AcylCoA_DH/oxidase_NM_dom_sf"/>
</dbReference>
<dbReference type="SUPFAM" id="SSF56645">
    <property type="entry name" value="Acyl-CoA dehydrogenase NM domain-like"/>
    <property type="match status" value="1"/>
</dbReference>
<feature type="domain" description="Acyl-CoA dehydrogenase/oxidase C-terminal" evidence="7">
    <location>
        <begin position="230"/>
        <end position="367"/>
    </location>
</feature>
<dbReference type="InterPro" id="IPR013786">
    <property type="entry name" value="AcylCoA_DH/ox_N"/>
</dbReference>
<accession>A0ABU5Y2I0</accession>
<keyword evidence="11" id="KW-1185">Reference proteome</keyword>
<dbReference type="Gene3D" id="1.10.540.10">
    <property type="entry name" value="Acyl-CoA dehydrogenase/oxidase, N-terminal domain"/>
    <property type="match status" value="1"/>
</dbReference>
<evidence type="ECO:0000313" key="10">
    <source>
        <dbReference type="EMBL" id="MEB3034398.1"/>
    </source>
</evidence>
<evidence type="ECO:0000256" key="2">
    <source>
        <dbReference type="ARBA" id="ARBA00009347"/>
    </source>
</evidence>
<dbReference type="InterPro" id="IPR036250">
    <property type="entry name" value="AcylCo_DH-like_C"/>
</dbReference>
<comment type="caution">
    <text evidence="10">The sequence shown here is derived from an EMBL/GenBank/DDBJ whole genome shotgun (WGS) entry which is preliminary data.</text>
</comment>
<dbReference type="RefSeq" id="WP_224974505.1">
    <property type="nucleotide sequence ID" value="NZ_JAYJJU010000031.1"/>
</dbReference>
<dbReference type="PANTHER" id="PTHR43884">
    <property type="entry name" value="ACYL-COA DEHYDROGENASE"/>
    <property type="match status" value="1"/>
</dbReference>